<evidence type="ECO:0000256" key="10">
    <source>
        <dbReference type="SAM" id="MobiDB-lite"/>
    </source>
</evidence>
<dbReference type="Pfam" id="PF00353">
    <property type="entry name" value="HemolysinCabind"/>
    <property type="match status" value="3"/>
</dbReference>
<comment type="cofactor">
    <cofactor evidence="1">
        <name>Ca(2+)</name>
        <dbReference type="ChEBI" id="CHEBI:29108"/>
    </cofactor>
</comment>
<dbReference type="STRING" id="1685382.AVJ23_19855"/>
<evidence type="ECO:0000256" key="2">
    <source>
        <dbReference type="ARBA" id="ARBA00004613"/>
    </source>
</evidence>
<dbReference type="PRINTS" id="PR00313">
    <property type="entry name" value="CABNDNGRPT"/>
</dbReference>
<evidence type="ECO:0000313" key="12">
    <source>
        <dbReference type="EMBL" id="KUF08949.1"/>
    </source>
</evidence>
<dbReference type="InterPro" id="IPR001818">
    <property type="entry name" value="Pept_M10_metallopeptidase"/>
</dbReference>
<dbReference type="EMBL" id="LPXO01000019">
    <property type="protein sequence ID" value="KUF08949.1"/>
    <property type="molecule type" value="Genomic_DNA"/>
</dbReference>
<evidence type="ECO:0000256" key="3">
    <source>
        <dbReference type="ARBA" id="ARBA00009490"/>
    </source>
</evidence>
<feature type="domain" description="Peptidase metallopeptidase" evidence="11">
    <location>
        <begin position="179"/>
        <end position="316"/>
    </location>
</feature>
<dbReference type="Gene3D" id="2.150.10.10">
    <property type="entry name" value="Serralysin-like metalloprotease, C-terminal"/>
    <property type="match status" value="1"/>
</dbReference>
<dbReference type="InterPro" id="IPR011049">
    <property type="entry name" value="Serralysin-like_metalloprot_C"/>
</dbReference>
<dbReference type="GO" id="GO:0004222">
    <property type="term" value="F:metalloendopeptidase activity"/>
    <property type="evidence" value="ECO:0007669"/>
    <property type="project" value="InterPro"/>
</dbReference>
<dbReference type="CDD" id="cd04277">
    <property type="entry name" value="ZnMc_serralysin_like"/>
    <property type="match status" value="1"/>
</dbReference>
<name>A0A0W7WEE3_9RHOB</name>
<dbReference type="InterPro" id="IPR001343">
    <property type="entry name" value="Hemolysn_Ca-bd"/>
</dbReference>
<evidence type="ECO:0000259" key="11">
    <source>
        <dbReference type="SMART" id="SM00235"/>
    </source>
</evidence>
<keyword evidence="7" id="KW-0677">Repeat</keyword>
<evidence type="ECO:0000256" key="9">
    <source>
        <dbReference type="ARBA" id="ARBA00022833"/>
    </source>
</evidence>
<dbReference type="Pfam" id="PF08548">
    <property type="entry name" value="Peptidase_M10_C"/>
    <property type="match status" value="1"/>
</dbReference>
<keyword evidence="13" id="KW-1185">Reference proteome</keyword>
<keyword evidence="6" id="KW-0479">Metal-binding</keyword>
<comment type="subcellular location">
    <subcellularLocation>
        <location evidence="2">Secreted</location>
    </subcellularLocation>
</comment>
<dbReference type="Proteomes" id="UP000054396">
    <property type="component" value="Unassembled WGS sequence"/>
</dbReference>
<protein>
    <recommendedName>
        <fullName evidence="11">Peptidase metallopeptidase domain-containing protein</fullName>
    </recommendedName>
</protein>
<dbReference type="PANTHER" id="PTHR38340">
    <property type="entry name" value="S-LAYER PROTEIN"/>
    <property type="match status" value="1"/>
</dbReference>
<comment type="caution">
    <text evidence="12">The sequence shown here is derived from an EMBL/GenBank/DDBJ whole genome shotgun (WGS) entry which is preliminary data.</text>
</comment>
<dbReference type="InterPro" id="IPR034033">
    <property type="entry name" value="Serralysin-like"/>
</dbReference>
<dbReference type="GO" id="GO:0005615">
    <property type="term" value="C:extracellular space"/>
    <property type="evidence" value="ECO:0007669"/>
    <property type="project" value="InterPro"/>
</dbReference>
<accession>A0A0W7WEE3</accession>
<keyword evidence="8" id="KW-0378">Hydrolase</keyword>
<feature type="non-terminal residue" evidence="12">
    <location>
        <position position="582"/>
    </location>
</feature>
<dbReference type="GO" id="GO:0031012">
    <property type="term" value="C:extracellular matrix"/>
    <property type="evidence" value="ECO:0007669"/>
    <property type="project" value="InterPro"/>
</dbReference>
<dbReference type="InterPro" id="IPR024079">
    <property type="entry name" value="MetalloPept_cat_dom_sf"/>
</dbReference>
<dbReference type="GO" id="GO:0005509">
    <property type="term" value="F:calcium ion binding"/>
    <property type="evidence" value="ECO:0007669"/>
    <property type="project" value="InterPro"/>
</dbReference>
<evidence type="ECO:0000256" key="7">
    <source>
        <dbReference type="ARBA" id="ARBA00022737"/>
    </source>
</evidence>
<dbReference type="PANTHER" id="PTHR38340:SF1">
    <property type="entry name" value="S-LAYER PROTEIN"/>
    <property type="match status" value="1"/>
</dbReference>
<evidence type="ECO:0000256" key="5">
    <source>
        <dbReference type="ARBA" id="ARBA00022670"/>
    </source>
</evidence>
<dbReference type="Gene3D" id="2.60.120.380">
    <property type="match status" value="1"/>
</dbReference>
<dbReference type="Pfam" id="PF00413">
    <property type="entry name" value="Peptidase_M10"/>
    <property type="match status" value="1"/>
</dbReference>
<evidence type="ECO:0000313" key="13">
    <source>
        <dbReference type="Proteomes" id="UP000054396"/>
    </source>
</evidence>
<dbReference type="SMART" id="SM00235">
    <property type="entry name" value="ZnMc"/>
    <property type="match status" value="1"/>
</dbReference>
<dbReference type="RefSeq" id="WP_058863981.1">
    <property type="nucleotide sequence ID" value="NZ_LPXO01000019.1"/>
</dbReference>
<evidence type="ECO:0000256" key="1">
    <source>
        <dbReference type="ARBA" id="ARBA00001913"/>
    </source>
</evidence>
<dbReference type="AlphaFoldDB" id="A0A0W7WEE3"/>
<evidence type="ECO:0000256" key="8">
    <source>
        <dbReference type="ARBA" id="ARBA00022801"/>
    </source>
</evidence>
<dbReference type="Gene3D" id="3.40.390.10">
    <property type="entry name" value="Collagenase (Catalytic Domain)"/>
    <property type="match status" value="1"/>
</dbReference>
<dbReference type="SUPFAM" id="SSF51120">
    <property type="entry name" value="beta-Roll"/>
    <property type="match status" value="2"/>
</dbReference>
<keyword evidence="5" id="KW-0645">Protease</keyword>
<dbReference type="SUPFAM" id="SSF55486">
    <property type="entry name" value="Metalloproteases ('zincins'), catalytic domain"/>
    <property type="match status" value="1"/>
</dbReference>
<dbReference type="InterPro" id="IPR013858">
    <property type="entry name" value="Peptidase_M10B_C"/>
</dbReference>
<keyword evidence="9" id="KW-0862">Zinc</keyword>
<proteinExistence type="inferred from homology"/>
<keyword evidence="4" id="KW-0964">Secreted</keyword>
<reference evidence="12 13" key="1">
    <citation type="submission" date="2015-12" db="EMBL/GenBank/DDBJ databases">
        <authorList>
            <person name="Shamseldin A."/>
            <person name="Moawad H."/>
            <person name="Abd El-Rahim W.M."/>
            <person name="Sadowsky M.J."/>
        </authorList>
    </citation>
    <scope>NUCLEOTIDE SEQUENCE [LARGE SCALE GENOMIC DNA]</scope>
    <source>
        <strain evidence="12 13">SJ5A-1</strain>
    </source>
</reference>
<dbReference type="InterPro" id="IPR050557">
    <property type="entry name" value="RTX_toxin/Mannuronan_C5-epim"/>
</dbReference>
<evidence type="ECO:0000256" key="4">
    <source>
        <dbReference type="ARBA" id="ARBA00022525"/>
    </source>
</evidence>
<sequence>MKVIHRGPVAFHRDTHAGTGTGRDAAEISEVDDAPESPATPYAIEVGDSFAGHVSTVGDNDWIAIQLQAGQSYEFRLLGSASGNGTLEDPYLRLRDGSGTLLAENDDIIFGSLRESRLVFTPPSDGTHYVDAGAYGNFTGSYRLLAQPYAPPPTASLDMLVDQLVSDYWGLPSGVSYRFDTRFSSLITVDVTGLTPEGRQLARWALEAWERVADLTFREVTEGARITFRDDQFGAYSEQALENGFTSSATVNISTDWLDSYGTTIDSYSFLTYIHEIGHALGLGHLGNYNASAVYPEDARFANDSYQVSVMSYFSQGENTAVNADTAFPITAMMADIVAVQSLYGPSAVTAGNTVWGAGSTLPGYIGVYFRALAEGTFDRGFHTGGPVSLTIFDIGGIDTLDLSFSAAADRVDLRGGQFSDIMGLTGNLGIAPGTVIERLFSGPGNDTVIGNAADNFVFSDTGDDDLQGGAGRDDLRAGQGSDTVSAGEGDDLVYGGNGRDLVFLNQGDDLFNDNSQGGALGRDTVFGGYGDDTIQGGNGDDMFHGEWGADEIHGRLGNDSIYAGDQFDTVWAGEGDDLVYG</sequence>
<comment type="similarity">
    <text evidence="3">Belongs to the peptidase M10B family.</text>
</comment>
<gene>
    <name evidence="12" type="ORF">AVJ23_19855</name>
</gene>
<organism evidence="12 13">
    <name type="scientific">Pseudoponticoccus marisrubri</name>
    <dbReference type="NCBI Taxonomy" id="1685382"/>
    <lineage>
        <taxon>Bacteria</taxon>
        <taxon>Pseudomonadati</taxon>
        <taxon>Pseudomonadota</taxon>
        <taxon>Alphaproteobacteria</taxon>
        <taxon>Rhodobacterales</taxon>
        <taxon>Roseobacteraceae</taxon>
        <taxon>Pseudoponticoccus</taxon>
    </lineage>
</organism>
<feature type="region of interest" description="Disordered" evidence="10">
    <location>
        <begin position="1"/>
        <end position="23"/>
    </location>
</feature>
<evidence type="ECO:0000256" key="6">
    <source>
        <dbReference type="ARBA" id="ARBA00022723"/>
    </source>
</evidence>
<dbReference type="GO" id="GO:0008270">
    <property type="term" value="F:zinc ion binding"/>
    <property type="evidence" value="ECO:0007669"/>
    <property type="project" value="InterPro"/>
</dbReference>
<feature type="region of interest" description="Disordered" evidence="10">
    <location>
        <begin position="468"/>
        <end position="490"/>
    </location>
</feature>
<dbReference type="GO" id="GO:0006508">
    <property type="term" value="P:proteolysis"/>
    <property type="evidence" value="ECO:0007669"/>
    <property type="project" value="UniProtKB-KW"/>
</dbReference>
<dbReference type="InterPro" id="IPR006026">
    <property type="entry name" value="Peptidase_Metallo"/>
</dbReference>